<evidence type="ECO:0000256" key="1">
    <source>
        <dbReference type="ARBA" id="ARBA00022857"/>
    </source>
</evidence>
<keyword evidence="2" id="KW-0560">Oxidoreductase</keyword>
<dbReference type="InterPro" id="IPR013149">
    <property type="entry name" value="ADH-like_C"/>
</dbReference>
<sequence length="321" mass="34012">MRAVEIREPGGPEVMTTVDLPEPVPGPGELLVRVEAAGVNFIDTYFRSGLYSRELPYVPGDEGCGVVEHVGAEVSEFFVGQRVAWASAPGSYAEQVLVPARGAVAVPECVPADQAASTLLQGMTAHYLIRSTYPARSGETVLVHAGAGGVGLILTQLAVARGVRVVSTVSTDEKEQLSRTAGAFDVVRYDDDIAARVRELTHGEGVHAVYDGVGAATFEQSLASLRIRGTLALFGAASGPVPPFDPQRLNPAGSLFLTRPTLAHYVRDRSELEWRAGEVFKAVSDGTLDIRVGARYPLANAAAAHEDLEARRTTGSIVLIP</sequence>
<dbReference type="PANTHER" id="PTHR48106:SF13">
    <property type="entry name" value="QUINONE OXIDOREDUCTASE-RELATED"/>
    <property type="match status" value="1"/>
</dbReference>
<feature type="domain" description="Enoyl reductase (ER)" evidence="3">
    <location>
        <begin position="10"/>
        <end position="319"/>
    </location>
</feature>
<proteinExistence type="predicted"/>
<dbReference type="Proteomes" id="UP001432000">
    <property type="component" value="Chromosome"/>
</dbReference>
<name>A0ABZ2PNM9_9NOCA</name>
<evidence type="ECO:0000259" key="3">
    <source>
        <dbReference type="SMART" id="SM00829"/>
    </source>
</evidence>
<dbReference type="RefSeq" id="WP_338892416.1">
    <property type="nucleotide sequence ID" value="NZ_CP147846.1"/>
</dbReference>
<dbReference type="InterPro" id="IPR020843">
    <property type="entry name" value="ER"/>
</dbReference>
<dbReference type="InterPro" id="IPR011032">
    <property type="entry name" value="GroES-like_sf"/>
</dbReference>
<gene>
    <name evidence="4" type="ORF">WDS16_09980</name>
</gene>
<dbReference type="SUPFAM" id="SSF51735">
    <property type="entry name" value="NAD(P)-binding Rossmann-fold domains"/>
    <property type="match status" value="1"/>
</dbReference>
<protein>
    <submittedName>
        <fullName evidence="4">Quinone oxidoreductase</fullName>
    </submittedName>
</protein>
<dbReference type="Gene3D" id="3.40.50.720">
    <property type="entry name" value="NAD(P)-binding Rossmann-like Domain"/>
    <property type="match status" value="1"/>
</dbReference>
<dbReference type="PANTHER" id="PTHR48106">
    <property type="entry name" value="QUINONE OXIDOREDUCTASE PIG3-RELATED"/>
    <property type="match status" value="1"/>
</dbReference>
<reference evidence="4 5" key="1">
    <citation type="submission" date="2024-03" db="EMBL/GenBank/DDBJ databases">
        <title>Natural products discovery in diverse microorganisms through a two-stage MS feature dereplication strategy.</title>
        <authorList>
            <person name="Zhang R."/>
        </authorList>
    </citation>
    <scope>NUCLEOTIDE SEQUENCE [LARGE SCALE GENOMIC DNA]</scope>
    <source>
        <strain evidence="4 5">18930</strain>
    </source>
</reference>
<dbReference type="InterPro" id="IPR047618">
    <property type="entry name" value="QOR-like"/>
</dbReference>
<evidence type="ECO:0000256" key="2">
    <source>
        <dbReference type="ARBA" id="ARBA00023002"/>
    </source>
</evidence>
<keyword evidence="1" id="KW-0521">NADP</keyword>
<dbReference type="CDD" id="cd05286">
    <property type="entry name" value="QOR2"/>
    <property type="match status" value="1"/>
</dbReference>
<dbReference type="SUPFAM" id="SSF50129">
    <property type="entry name" value="GroES-like"/>
    <property type="match status" value="1"/>
</dbReference>
<dbReference type="InterPro" id="IPR036291">
    <property type="entry name" value="NAD(P)-bd_dom_sf"/>
</dbReference>
<dbReference type="Gene3D" id="3.90.180.10">
    <property type="entry name" value="Medium-chain alcohol dehydrogenases, catalytic domain"/>
    <property type="match status" value="1"/>
</dbReference>
<evidence type="ECO:0000313" key="4">
    <source>
        <dbReference type="EMBL" id="WXG70785.1"/>
    </source>
</evidence>
<keyword evidence="5" id="KW-1185">Reference proteome</keyword>
<dbReference type="EMBL" id="CP147846">
    <property type="protein sequence ID" value="WXG70785.1"/>
    <property type="molecule type" value="Genomic_DNA"/>
</dbReference>
<dbReference type="Pfam" id="PF08240">
    <property type="entry name" value="ADH_N"/>
    <property type="match status" value="1"/>
</dbReference>
<dbReference type="SMART" id="SM00829">
    <property type="entry name" value="PKS_ER"/>
    <property type="match status" value="1"/>
</dbReference>
<dbReference type="InterPro" id="IPR013154">
    <property type="entry name" value="ADH-like_N"/>
</dbReference>
<accession>A0ABZ2PNM9</accession>
<evidence type="ECO:0000313" key="5">
    <source>
        <dbReference type="Proteomes" id="UP001432000"/>
    </source>
</evidence>
<dbReference type="Pfam" id="PF00107">
    <property type="entry name" value="ADH_zinc_N"/>
    <property type="match status" value="1"/>
</dbReference>
<organism evidence="4 5">
    <name type="scientific">Rhodococcus sovatensis</name>
    <dbReference type="NCBI Taxonomy" id="1805840"/>
    <lineage>
        <taxon>Bacteria</taxon>
        <taxon>Bacillati</taxon>
        <taxon>Actinomycetota</taxon>
        <taxon>Actinomycetes</taxon>
        <taxon>Mycobacteriales</taxon>
        <taxon>Nocardiaceae</taxon>
        <taxon>Rhodococcus</taxon>
    </lineage>
</organism>